<evidence type="ECO:0000313" key="1">
    <source>
        <dbReference type="EMBL" id="MBP1326732.1"/>
    </source>
</evidence>
<gene>
    <name evidence="1" type="ORF">JOF28_001964</name>
</gene>
<keyword evidence="2" id="KW-1185">Reference proteome</keyword>
<reference evidence="1" key="1">
    <citation type="submission" date="2021-02" db="EMBL/GenBank/DDBJ databases">
        <title>Sequencing the genomes of 1000 actinobacteria strains.</title>
        <authorList>
            <person name="Klenk H.-P."/>
        </authorList>
    </citation>
    <scope>NUCLEOTIDE SEQUENCE</scope>
    <source>
        <strain evidence="1">DSM 22850</strain>
    </source>
</reference>
<name>A0A940T406_9MICO</name>
<dbReference type="AlphaFoldDB" id="A0A940T406"/>
<dbReference type="RefSeq" id="WP_209705594.1">
    <property type="nucleotide sequence ID" value="NZ_JAFIDA010000001.1"/>
</dbReference>
<protein>
    <recommendedName>
        <fullName evidence="3">DUF3168 domain-containing protein</fullName>
    </recommendedName>
</protein>
<evidence type="ECO:0008006" key="3">
    <source>
        <dbReference type="Google" id="ProtNLM"/>
    </source>
</evidence>
<dbReference type="Proteomes" id="UP000675163">
    <property type="component" value="Unassembled WGS sequence"/>
</dbReference>
<evidence type="ECO:0000313" key="2">
    <source>
        <dbReference type="Proteomes" id="UP000675163"/>
    </source>
</evidence>
<accession>A0A940T406</accession>
<comment type="caution">
    <text evidence="1">The sequence shown here is derived from an EMBL/GenBank/DDBJ whole genome shotgun (WGS) entry which is preliminary data.</text>
</comment>
<sequence>MNTSQVRAQLGAALTEVLPSGKYHIVSNVGTVDRLAKRLVQIELSSFSPSNNAKGVRTVELTIHVATHLDGTTAAAEDDAEAAAFEVFAALETFGWANPTRAEKTVYKDKYLGFDITTEILTKRN</sequence>
<proteinExistence type="predicted"/>
<dbReference type="EMBL" id="JAFIDA010000001">
    <property type="protein sequence ID" value="MBP1326732.1"/>
    <property type="molecule type" value="Genomic_DNA"/>
</dbReference>
<organism evidence="1 2">
    <name type="scientific">Leucobacter exalbidus</name>
    <dbReference type="NCBI Taxonomy" id="662960"/>
    <lineage>
        <taxon>Bacteria</taxon>
        <taxon>Bacillati</taxon>
        <taxon>Actinomycetota</taxon>
        <taxon>Actinomycetes</taxon>
        <taxon>Micrococcales</taxon>
        <taxon>Microbacteriaceae</taxon>
        <taxon>Leucobacter</taxon>
    </lineage>
</organism>